<protein>
    <submittedName>
        <fullName evidence="1">Uncharacterized protein</fullName>
    </submittedName>
</protein>
<sequence>MIARVVVFCALVAVVAGATLGMGMLVEPATACQTYKTC</sequence>
<gene>
    <name evidence="1" type="ORF">LA5096_04411</name>
</gene>
<keyword evidence="2" id="KW-1185">Reference proteome</keyword>
<name>A0A0M7ALU1_9HYPH</name>
<dbReference type="AlphaFoldDB" id="A0A0M7ALU1"/>
<evidence type="ECO:0000313" key="1">
    <source>
        <dbReference type="EMBL" id="CTQ75501.1"/>
    </source>
</evidence>
<organism evidence="1 2">
    <name type="scientific">Roseibium album</name>
    <dbReference type="NCBI Taxonomy" id="311410"/>
    <lineage>
        <taxon>Bacteria</taxon>
        <taxon>Pseudomonadati</taxon>
        <taxon>Pseudomonadota</taxon>
        <taxon>Alphaproteobacteria</taxon>
        <taxon>Hyphomicrobiales</taxon>
        <taxon>Stappiaceae</taxon>
        <taxon>Roseibium</taxon>
    </lineage>
</organism>
<reference evidence="2" key="1">
    <citation type="submission" date="2015-07" db="EMBL/GenBank/DDBJ databases">
        <authorList>
            <person name="Rodrigo-Torres Lidia"/>
            <person name="Arahal R.David."/>
        </authorList>
    </citation>
    <scope>NUCLEOTIDE SEQUENCE [LARGE SCALE GENOMIC DNA]</scope>
    <source>
        <strain evidence="2">CECT 5096</strain>
    </source>
</reference>
<proteinExistence type="predicted"/>
<dbReference type="Proteomes" id="UP000049983">
    <property type="component" value="Unassembled WGS sequence"/>
</dbReference>
<accession>A0A0M7ALU1</accession>
<dbReference type="STRING" id="311410.LA5095_04292"/>
<evidence type="ECO:0000313" key="2">
    <source>
        <dbReference type="Proteomes" id="UP000049983"/>
    </source>
</evidence>
<dbReference type="EMBL" id="CXWC01000012">
    <property type="protein sequence ID" value="CTQ75501.1"/>
    <property type="molecule type" value="Genomic_DNA"/>
</dbReference>